<dbReference type="SUPFAM" id="SSF54427">
    <property type="entry name" value="NTF2-like"/>
    <property type="match status" value="1"/>
</dbReference>
<feature type="domain" description="SnoaL-like" evidence="1">
    <location>
        <begin position="28"/>
        <end position="135"/>
    </location>
</feature>
<dbReference type="Proteomes" id="UP000004915">
    <property type="component" value="Unassembled WGS sequence"/>
</dbReference>
<organism evidence="2 3">
    <name type="scientific">Mycolicibacterium thermoresistibile (strain ATCC 19527 / DSM 44167 / CIP 105390 / JCM 6362 / NCTC 10409 / 316)</name>
    <name type="common">Mycobacterium thermoresistibile</name>
    <dbReference type="NCBI Taxonomy" id="1078020"/>
    <lineage>
        <taxon>Bacteria</taxon>
        <taxon>Bacillati</taxon>
        <taxon>Actinomycetota</taxon>
        <taxon>Actinomycetes</taxon>
        <taxon>Mycobacteriales</taxon>
        <taxon>Mycobacteriaceae</taxon>
        <taxon>Mycolicibacterium</taxon>
    </lineage>
</organism>
<keyword evidence="3" id="KW-1185">Reference proteome</keyword>
<evidence type="ECO:0000313" key="3">
    <source>
        <dbReference type="Proteomes" id="UP000004915"/>
    </source>
</evidence>
<reference evidence="2 3" key="1">
    <citation type="submission" date="2011-11" db="EMBL/GenBank/DDBJ databases">
        <authorList>
            <consortium name="Tuberculosis Structural Genomics Consortium"/>
            <person name="Ioerger T.R."/>
        </authorList>
    </citation>
    <scope>NUCLEOTIDE SEQUENCE [LARGE SCALE GENOMIC DNA]</scope>
    <source>
        <strain evidence="3">ATCC 19527 / DSM 44167 / CIP 105390 / JCM 6362 / NCTC 10409 / 316</strain>
    </source>
</reference>
<dbReference type="AlphaFoldDB" id="G7CH45"/>
<dbReference type="PATRIC" id="fig|1078020.3.peg.2886"/>
<evidence type="ECO:0000259" key="1">
    <source>
        <dbReference type="Pfam" id="PF12680"/>
    </source>
</evidence>
<sequence>MGGAAITGQSGHVNEGVRVGGITIVQRVDEILDRVQEFDFDAVLELFADDGCLELPYRPGGYPTVMAGRAELKRFLRVIPKLYAEVTFVERNHLPTSDPATVVTEYRGVGKTCVGNDYANRYIALFEFDDSGRCTLWREYFDPTVVTAALTPAGRGDEASRG</sequence>
<gene>
    <name evidence="2" type="ORF">KEK_14688</name>
</gene>
<name>G7CH45_MYCT3</name>
<dbReference type="InterPro" id="IPR037401">
    <property type="entry name" value="SnoaL-like"/>
</dbReference>
<protein>
    <recommendedName>
        <fullName evidence="1">SnoaL-like domain-containing protein</fullName>
    </recommendedName>
</protein>
<dbReference type="eggNOG" id="COG3631">
    <property type="taxonomic scope" value="Bacteria"/>
</dbReference>
<comment type="caution">
    <text evidence="2">The sequence shown here is derived from an EMBL/GenBank/DDBJ whole genome shotgun (WGS) entry which is preliminary data.</text>
</comment>
<dbReference type="Gene3D" id="3.10.450.50">
    <property type="match status" value="1"/>
</dbReference>
<dbReference type="InterPro" id="IPR032710">
    <property type="entry name" value="NTF2-like_dom_sf"/>
</dbReference>
<proteinExistence type="predicted"/>
<dbReference type="Pfam" id="PF12680">
    <property type="entry name" value="SnoaL_2"/>
    <property type="match status" value="1"/>
</dbReference>
<evidence type="ECO:0000313" key="2">
    <source>
        <dbReference type="EMBL" id="EHI12155.1"/>
    </source>
</evidence>
<dbReference type="EMBL" id="AGVE01000046">
    <property type="protein sequence ID" value="EHI12155.1"/>
    <property type="molecule type" value="Genomic_DNA"/>
</dbReference>
<accession>G7CH45</accession>